<evidence type="ECO:0000313" key="15">
    <source>
        <dbReference type="EMBL" id="KAL3799690.1"/>
    </source>
</evidence>
<evidence type="ECO:0000256" key="10">
    <source>
        <dbReference type="ARBA" id="ARBA00023157"/>
    </source>
</evidence>
<evidence type="ECO:0000259" key="13">
    <source>
        <dbReference type="Pfam" id="PF20258"/>
    </source>
</evidence>
<gene>
    <name evidence="15" type="ORF">ACHAWO_002874</name>
</gene>
<evidence type="ECO:0000313" key="16">
    <source>
        <dbReference type="Proteomes" id="UP001530400"/>
    </source>
</evidence>
<evidence type="ECO:0000256" key="4">
    <source>
        <dbReference type="ARBA" id="ARBA00022555"/>
    </source>
</evidence>
<evidence type="ECO:0000256" key="5">
    <source>
        <dbReference type="ARBA" id="ARBA00022679"/>
    </source>
</evidence>
<feature type="region of interest" description="Disordered" evidence="12">
    <location>
        <begin position="83"/>
        <end position="124"/>
    </location>
</feature>
<dbReference type="Gene3D" id="2.40.30.10">
    <property type="entry name" value="Translation factors"/>
    <property type="match status" value="1"/>
</dbReference>
<dbReference type="GO" id="GO:0008033">
    <property type="term" value="P:tRNA processing"/>
    <property type="evidence" value="ECO:0007669"/>
    <property type="project" value="UniProtKB-KW"/>
</dbReference>
<dbReference type="InterPro" id="IPR023382">
    <property type="entry name" value="MnmA-like_central_sf"/>
</dbReference>
<evidence type="ECO:0000256" key="1">
    <source>
        <dbReference type="ARBA" id="ARBA00003986"/>
    </source>
</evidence>
<evidence type="ECO:0000256" key="9">
    <source>
        <dbReference type="ARBA" id="ARBA00022884"/>
    </source>
</evidence>
<comment type="catalytic activity">
    <reaction evidence="11">
        <text>5-taurinomethyluridine(34) in tRNA + S-sulfanyl-L-cysteinyl-[protein] + AH2 + ATP = 5-taurinomethyl-2-thiouridine(34) in tRNA + L-cysteinyl-[protein] + A + AMP + diphosphate + H(+)</text>
        <dbReference type="Rhea" id="RHEA:47040"/>
        <dbReference type="Rhea" id="RHEA-COMP:10131"/>
        <dbReference type="Rhea" id="RHEA-COMP:11726"/>
        <dbReference type="Rhea" id="RHEA-COMP:11732"/>
        <dbReference type="Rhea" id="RHEA-COMP:11733"/>
        <dbReference type="ChEBI" id="CHEBI:13193"/>
        <dbReference type="ChEBI" id="CHEBI:15378"/>
        <dbReference type="ChEBI" id="CHEBI:17499"/>
        <dbReference type="ChEBI" id="CHEBI:29950"/>
        <dbReference type="ChEBI" id="CHEBI:30616"/>
        <dbReference type="ChEBI" id="CHEBI:33019"/>
        <dbReference type="ChEBI" id="CHEBI:61963"/>
        <dbReference type="ChEBI" id="CHEBI:87171"/>
        <dbReference type="ChEBI" id="CHEBI:87172"/>
        <dbReference type="ChEBI" id="CHEBI:456215"/>
        <dbReference type="EC" id="2.8.1.14"/>
    </reaction>
</comment>
<dbReference type="Proteomes" id="UP001530400">
    <property type="component" value="Unassembled WGS sequence"/>
</dbReference>
<dbReference type="InterPro" id="IPR046885">
    <property type="entry name" value="MnmA-like_C"/>
</dbReference>
<keyword evidence="7" id="KW-0547">Nucleotide-binding</keyword>
<dbReference type="InterPro" id="IPR004506">
    <property type="entry name" value="MnmA-like"/>
</dbReference>
<feature type="domain" description="tRNA-specific 2-thiouridylase MnmA-like central" evidence="14">
    <location>
        <begin position="367"/>
        <end position="433"/>
    </location>
</feature>
<dbReference type="EC" id="2.8.1.14" evidence="3"/>
<dbReference type="GO" id="GO:0061708">
    <property type="term" value="F:tRNA-5-taurinomethyluridine 2-sulfurtransferase"/>
    <property type="evidence" value="ECO:0007669"/>
    <property type="project" value="UniProtKB-EC"/>
</dbReference>
<feature type="compositionally biased region" description="Polar residues" evidence="12">
    <location>
        <begin position="113"/>
        <end position="124"/>
    </location>
</feature>
<dbReference type="Pfam" id="PF20259">
    <property type="entry name" value="tRNA_Me_trans_M"/>
    <property type="match status" value="1"/>
</dbReference>
<keyword evidence="10" id="KW-1015">Disulfide bond</keyword>
<dbReference type="PANTHER" id="PTHR11933">
    <property type="entry name" value="TRNA 5-METHYLAMINOMETHYL-2-THIOURIDYLATE -METHYLTRANSFERASE"/>
    <property type="match status" value="1"/>
</dbReference>
<dbReference type="InterPro" id="IPR014729">
    <property type="entry name" value="Rossmann-like_a/b/a_fold"/>
</dbReference>
<evidence type="ECO:0000256" key="3">
    <source>
        <dbReference type="ARBA" id="ARBA00011953"/>
    </source>
</evidence>
<dbReference type="GO" id="GO:0000049">
    <property type="term" value="F:tRNA binding"/>
    <property type="evidence" value="ECO:0007669"/>
    <property type="project" value="UniProtKB-KW"/>
</dbReference>
<keyword evidence="9" id="KW-0694">RNA-binding</keyword>
<evidence type="ECO:0000256" key="8">
    <source>
        <dbReference type="ARBA" id="ARBA00022840"/>
    </source>
</evidence>
<organism evidence="15 16">
    <name type="scientific">Cyclotella atomus</name>
    <dbReference type="NCBI Taxonomy" id="382360"/>
    <lineage>
        <taxon>Eukaryota</taxon>
        <taxon>Sar</taxon>
        <taxon>Stramenopiles</taxon>
        <taxon>Ochrophyta</taxon>
        <taxon>Bacillariophyta</taxon>
        <taxon>Coscinodiscophyceae</taxon>
        <taxon>Thalassiosirophycidae</taxon>
        <taxon>Stephanodiscales</taxon>
        <taxon>Stephanodiscaceae</taxon>
        <taxon>Cyclotella</taxon>
    </lineage>
</organism>
<evidence type="ECO:0000256" key="6">
    <source>
        <dbReference type="ARBA" id="ARBA00022694"/>
    </source>
</evidence>
<dbReference type="AlphaFoldDB" id="A0ABD3QH42"/>
<dbReference type="SUPFAM" id="SSF52402">
    <property type="entry name" value="Adenine nucleotide alpha hydrolases-like"/>
    <property type="match status" value="1"/>
</dbReference>
<keyword evidence="5" id="KW-0808">Transferase</keyword>
<dbReference type="CDD" id="cd01998">
    <property type="entry name" value="MnmA_TRMU-like"/>
    <property type="match status" value="1"/>
</dbReference>
<keyword evidence="6" id="KW-0819">tRNA processing</keyword>
<evidence type="ECO:0000256" key="11">
    <source>
        <dbReference type="ARBA" id="ARBA00049564"/>
    </source>
</evidence>
<keyword evidence="4" id="KW-0820">tRNA-binding</keyword>
<comment type="function">
    <text evidence="1">Catalyzes the 2-thiolation of uridine at the wobble position (U34) of mitochondrial tRNA(Lys), tRNA(Glu) and tRNA(Gln). Required for the formation of 5-taurinomethyl-2-thiouridine (tm5s2U) of mitochondrial tRNA(Lys), tRNA(Glu), and tRNA(Gln) at the wobble position. ATP is required to activate the C2 atom of the wobble base.</text>
</comment>
<dbReference type="Pfam" id="PF03054">
    <property type="entry name" value="tRNA_Me_trans"/>
    <property type="match status" value="3"/>
</dbReference>
<comment type="caution">
    <text evidence="15">The sequence shown here is derived from an EMBL/GenBank/DDBJ whole genome shotgun (WGS) entry which is preliminary data.</text>
</comment>
<proteinExistence type="inferred from homology"/>
<dbReference type="EMBL" id="JALLPJ020000177">
    <property type="protein sequence ID" value="KAL3799690.1"/>
    <property type="molecule type" value="Genomic_DNA"/>
</dbReference>
<evidence type="ECO:0000256" key="12">
    <source>
        <dbReference type="SAM" id="MobiDB-lite"/>
    </source>
</evidence>
<keyword evidence="8" id="KW-0067">ATP-binding</keyword>
<comment type="similarity">
    <text evidence="2">Belongs to the MnmA/TRMU family.</text>
</comment>
<reference evidence="15 16" key="1">
    <citation type="submission" date="2024-10" db="EMBL/GenBank/DDBJ databases">
        <title>Updated reference genomes for cyclostephanoid diatoms.</title>
        <authorList>
            <person name="Roberts W.R."/>
            <person name="Alverson A.J."/>
        </authorList>
    </citation>
    <scope>NUCLEOTIDE SEQUENCE [LARGE SCALE GENOMIC DNA]</scope>
    <source>
        <strain evidence="15 16">AJA010-31</strain>
    </source>
</reference>
<keyword evidence="16" id="KW-1185">Reference proteome</keyword>
<evidence type="ECO:0000256" key="7">
    <source>
        <dbReference type="ARBA" id="ARBA00022741"/>
    </source>
</evidence>
<evidence type="ECO:0000259" key="14">
    <source>
        <dbReference type="Pfam" id="PF20259"/>
    </source>
</evidence>
<protein>
    <recommendedName>
        <fullName evidence="3">tRNA-5-taurinomethyluridine 2-sulfurtransferase</fullName>
        <ecNumber evidence="3">2.8.1.14</ecNumber>
    </recommendedName>
</protein>
<dbReference type="Pfam" id="PF20258">
    <property type="entry name" value="tRNA_Me_trans_C"/>
    <property type="match status" value="1"/>
</dbReference>
<sequence length="581" mass="64441">MLARNRSIAKHKIRCRLFAAGSCTNGRFRSNARSHQNETTKVVVAMSGGVDSSVAAYILKNLSDASVEVSGLHMSNWNALDEDADDASHTKSDNKRRRGVLSSKNDDTYSAPIKQSRQGRSSSSAFCEASEKEYNDSQSVCQHLSIPLHRVSFASEYWIQVFEPFVESLSSPTPSLSDNNGITTRGEFTMPNPDFSCNSHIKFGAMKDYAMNNLSADFVATGHYAQLWHRGCDFSSKQMQQKRSKFFEWMIDNATKLEDQVNEAVAGRPEAEWLLRSNNAQPRPMLLAGADKAKDQTYFLSGVKTDNFRHVIFPLGNLEKRQTNEETLRANRHQQSVRDIAIQVKIPTATKKDSMGICFIGKRNFGRFVSQYLAEAPQPGSFVDVDTGEIVGRHQGSVHYTIGQGAKISGASTKYFVCGKGAGDDNTNTVFVCNDTHHPSLYTDELLVEFSAFNWIGLEESYNDNVFFSPAPMPLMEGRSIEVLARTRHLQPLVPCTVSWQRRLDDSNGNLCVRFHKPMRAVTPGQILALYTGLDGLICLGGGPILSRGESLMERGLSVSLPHPSGHNDLTLQVFRTSSLT</sequence>
<accession>A0ABD3QH42</accession>
<dbReference type="InterPro" id="IPR046884">
    <property type="entry name" value="MnmA-like_central"/>
</dbReference>
<dbReference type="Gene3D" id="3.40.50.620">
    <property type="entry name" value="HUPs"/>
    <property type="match status" value="1"/>
</dbReference>
<dbReference type="Gene3D" id="2.30.30.280">
    <property type="entry name" value="Adenine nucleotide alpha hydrolases-like domains"/>
    <property type="match status" value="1"/>
</dbReference>
<evidence type="ECO:0000256" key="2">
    <source>
        <dbReference type="ARBA" id="ARBA00006191"/>
    </source>
</evidence>
<dbReference type="PANTHER" id="PTHR11933:SF5">
    <property type="entry name" value="MITOCHONDRIAL TRNA-SPECIFIC 2-THIOURIDYLASE 1"/>
    <property type="match status" value="1"/>
</dbReference>
<name>A0ABD3QH42_9STRA</name>
<feature type="domain" description="tRNA-specific 2-thiouridylase MnmA-like C-terminal" evidence="13">
    <location>
        <begin position="478"/>
        <end position="545"/>
    </location>
</feature>
<dbReference type="GO" id="GO:0005524">
    <property type="term" value="F:ATP binding"/>
    <property type="evidence" value="ECO:0007669"/>
    <property type="project" value="UniProtKB-KW"/>
</dbReference>